<dbReference type="NCBIfam" id="NF003740">
    <property type="entry name" value="PRK05337.1"/>
    <property type="match status" value="1"/>
</dbReference>
<dbReference type="InterPro" id="IPR050226">
    <property type="entry name" value="NagZ_Beta-hexosaminidase"/>
</dbReference>
<evidence type="ECO:0000313" key="7">
    <source>
        <dbReference type="Proteomes" id="UP000217257"/>
    </source>
</evidence>
<dbReference type="GO" id="GO:0009254">
    <property type="term" value="P:peptidoglycan turnover"/>
    <property type="evidence" value="ECO:0007669"/>
    <property type="project" value="TreeGrafter"/>
</dbReference>
<dbReference type="KEGG" id="cfus:CYFUS_009197"/>
<dbReference type="EMBL" id="CP022098">
    <property type="protein sequence ID" value="ATB43717.1"/>
    <property type="molecule type" value="Genomic_DNA"/>
</dbReference>
<comment type="similarity">
    <text evidence="1">Belongs to the glycosyl hydrolase 3 family.</text>
</comment>
<dbReference type="PANTHER" id="PTHR30480">
    <property type="entry name" value="BETA-HEXOSAMINIDASE-RELATED"/>
    <property type="match status" value="1"/>
</dbReference>
<name>A0A250JJQ7_9BACT</name>
<evidence type="ECO:0000313" key="6">
    <source>
        <dbReference type="EMBL" id="ATB43717.1"/>
    </source>
</evidence>
<organism evidence="6 7">
    <name type="scientific">Cystobacter fuscus</name>
    <dbReference type="NCBI Taxonomy" id="43"/>
    <lineage>
        <taxon>Bacteria</taxon>
        <taxon>Pseudomonadati</taxon>
        <taxon>Myxococcota</taxon>
        <taxon>Myxococcia</taxon>
        <taxon>Myxococcales</taxon>
        <taxon>Cystobacterineae</taxon>
        <taxon>Archangiaceae</taxon>
        <taxon>Cystobacter</taxon>
    </lineage>
</organism>
<sequence length="412" mass="44805">MEAAELEPTLASLSALPTGHDERRTGRGFFPAQGAGGMRQCCPMSNDLYRDCARLFMVGFPGPRIDDDFATLMDDGLFGAILFKRNVGTAQETAALCREIKSRADRPFILSVDQEGGRVARLRGEPFTPLPSMRELGQRQDLALVERVGRLLAHELRAVGFDWNFAPVLDVDTNPTNPVIGDRSFSRDPDEVARLGVALARGLEAGGVASCGKHFPGHGDTTTDSHLTLPRLPHDLERLRRVELVPFRAFAQAGLASLMTAHVLFDALDPKVPATMSPRALNGLLREELGFDGVLVSDDLEMKAIAGHYSVEEAAVQGTLAGVDLFLVCHQADVQRRAIEALVRAVESGRVPRERIAEAHRRLARLESRFAHGPEDRLATLGGEEHRALAQGLASAFSGKDPTEVMLASRRA</sequence>
<dbReference type="InterPro" id="IPR001764">
    <property type="entry name" value="Glyco_hydro_3_N"/>
</dbReference>
<evidence type="ECO:0000256" key="4">
    <source>
        <dbReference type="SAM" id="MobiDB-lite"/>
    </source>
</evidence>
<protein>
    <submittedName>
        <fullName evidence="6">Beta-hexosaminidase</fullName>
    </submittedName>
</protein>
<dbReference type="Proteomes" id="UP000217257">
    <property type="component" value="Chromosome"/>
</dbReference>
<keyword evidence="3" id="KW-0326">Glycosidase</keyword>
<proteinExistence type="inferred from homology"/>
<reference evidence="6 7" key="1">
    <citation type="submission" date="2017-06" db="EMBL/GenBank/DDBJ databases">
        <title>Sequencing and comparative analysis of myxobacterial genomes.</title>
        <authorList>
            <person name="Rupp O."/>
            <person name="Goesmann A."/>
            <person name="Sogaard-Andersen L."/>
        </authorList>
    </citation>
    <scope>NUCLEOTIDE SEQUENCE [LARGE SCALE GENOMIC DNA]</scope>
    <source>
        <strain evidence="6 7">DSM 52655</strain>
    </source>
</reference>
<evidence type="ECO:0000256" key="3">
    <source>
        <dbReference type="ARBA" id="ARBA00023295"/>
    </source>
</evidence>
<evidence type="ECO:0000256" key="1">
    <source>
        <dbReference type="ARBA" id="ARBA00005336"/>
    </source>
</evidence>
<feature type="region of interest" description="Disordered" evidence="4">
    <location>
        <begin position="1"/>
        <end position="30"/>
    </location>
</feature>
<dbReference type="Gene3D" id="3.20.20.300">
    <property type="entry name" value="Glycoside hydrolase, family 3, N-terminal domain"/>
    <property type="match status" value="1"/>
</dbReference>
<gene>
    <name evidence="6" type="ORF">CYFUS_009197</name>
</gene>
<dbReference type="Pfam" id="PF00933">
    <property type="entry name" value="Glyco_hydro_3"/>
    <property type="match status" value="1"/>
</dbReference>
<dbReference type="GO" id="GO:0004553">
    <property type="term" value="F:hydrolase activity, hydrolyzing O-glycosyl compounds"/>
    <property type="evidence" value="ECO:0007669"/>
    <property type="project" value="InterPro"/>
</dbReference>
<feature type="domain" description="Glycoside hydrolase family 3 N-terminal" evidence="5">
    <location>
        <begin position="54"/>
        <end position="366"/>
    </location>
</feature>
<accession>A0A250JJQ7</accession>
<dbReference type="AlphaFoldDB" id="A0A250JJQ7"/>
<evidence type="ECO:0000259" key="5">
    <source>
        <dbReference type="Pfam" id="PF00933"/>
    </source>
</evidence>
<dbReference type="InterPro" id="IPR017853">
    <property type="entry name" value="GH"/>
</dbReference>
<dbReference type="GO" id="GO:0005975">
    <property type="term" value="P:carbohydrate metabolic process"/>
    <property type="evidence" value="ECO:0007669"/>
    <property type="project" value="InterPro"/>
</dbReference>
<keyword evidence="2" id="KW-0378">Hydrolase</keyword>
<evidence type="ECO:0000256" key="2">
    <source>
        <dbReference type="ARBA" id="ARBA00022801"/>
    </source>
</evidence>
<dbReference type="SUPFAM" id="SSF51445">
    <property type="entry name" value="(Trans)glycosidases"/>
    <property type="match status" value="1"/>
</dbReference>
<dbReference type="PANTHER" id="PTHR30480:SF16">
    <property type="entry name" value="GLYCOSIDE HYDROLASE FAMILY 3 DOMAIN PROTEIN"/>
    <property type="match status" value="1"/>
</dbReference>
<dbReference type="InterPro" id="IPR036962">
    <property type="entry name" value="Glyco_hydro_3_N_sf"/>
</dbReference>